<proteinExistence type="predicted"/>
<name>A0ACC4DVW6_PURLI</name>
<keyword evidence="2" id="KW-1185">Reference proteome</keyword>
<sequence>MQRQKRARDRYRDDQPATTVGWRVWTDRGWHDEAGEWLGDGFYGQGRQVHIRAQAHAPAVLMLPGGLMSIGRRTRQVLCPWPSATTHACPRPLQLTVQSHQKVRVNHRHPSLITANFHVSQHAELNPPTMAASTFETQGVRVAVEGCCHGTLHAIYDSVARSCKERGWDGVDLLIIGGDFQSVRNASDLTAMSVPVKYRHLGDFPEYYSGARTAPYLTIFIAGNHEASSHLWELYYGGWVAPNIYYLGAANVLRFGPLRIAGMSGIWKGHDYRKPHHERLPFNSDDVKSFYHVREVDVRKLLLIQTQVDVGLSHDWPRAIEKHGDSERLFKKKPDFRAESRDGTLGSVAAEYVMDRLRPPYWFSAHLHVKFAALKKYDGADDAVDPAANGKEAPPPVQQDAEPNPDEIDLDMDDDDTGASEPNGKQGHTDANQEETNQVSDELRAQLPASFAPPPPQVPRQTPGQPVPPGIANKEVRFLALDKCLPKRQYLQLCELVPYDRDALSLHPPKGSSPRYRLQYDPEWLSITRVFHSSLSIGDRNAQVAENLGEDKYLPLIEKEREWVEENIVKSAKLDVPENFELTAPPHVPGSPEIVQEQPAEYTNPQTAAFCNLLGVENLWDATNEGKERSGWNEAHRHLLSAEAIVVASAVEEVVGVVGVVEADAEVVGEEGAVTGEGFSAPLTSGPGAEAHVSSYGMALCLRK</sequence>
<organism evidence="1 2">
    <name type="scientific">Purpureocillium lilacinum</name>
    <name type="common">Paecilomyces lilacinus</name>
    <dbReference type="NCBI Taxonomy" id="33203"/>
    <lineage>
        <taxon>Eukaryota</taxon>
        <taxon>Fungi</taxon>
        <taxon>Dikarya</taxon>
        <taxon>Ascomycota</taxon>
        <taxon>Pezizomycotina</taxon>
        <taxon>Sordariomycetes</taxon>
        <taxon>Hypocreomycetidae</taxon>
        <taxon>Hypocreales</taxon>
        <taxon>Ophiocordycipitaceae</taxon>
        <taxon>Purpureocillium</taxon>
    </lineage>
</organism>
<protein>
    <submittedName>
        <fullName evidence="1">Uncharacterized protein</fullName>
    </submittedName>
</protein>
<reference evidence="1" key="1">
    <citation type="submission" date="2024-12" db="EMBL/GenBank/DDBJ databases">
        <title>Comparative genomics and development of molecular markers within Purpureocillium lilacinum and among Purpureocillium species.</title>
        <authorList>
            <person name="Yeh Z.-Y."/>
            <person name="Ni N.-T."/>
            <person name="Lo P.-H."/>
            <person name="Mushyakhwo K."/>
            <person name="Lin C.-F."/>
            <person name="Nai Y.-S."/>
        </authorList>
    </citation>
    <scope>NUCLEOTIDE SEQUENCE</scope>
    <source>
        <strain evidence="1">NCHU-NPUST-175</strain>
    </source>
</reference>
<dbReference type="EMBL" id="JBGNUJ010000004">
    <property type="protein sequence ID" value="KAL3960024.1"/>
    <property type="molecule type" value="Genomic_DNA"/>
</dbReference>
<dbReference type="Proteomes" id="UP001638806">
    <property type="component" value="Unassembled WGS sequence"/>
</dbReference>
<accession>A0ACC4DVW6</accession>
<evidence type="ECO:0000313" key="2">
    <source>
        <dbReference type="Proteomes" id="UP001638806"/>
    </source>
</evidence>
<evidence type="ECO:0000313" key="1">
    <source>
        <dbReference type="EMBL" id="KAL3960024.1"/>
    </source>
</evidence>
<comment type="caution">
    <text evidence="1">The sequence shown here is derived from an EMBL/GenBank/DDBJ whole genome shotgun (WGS) entry which is preliminary data.</text>
</comment>
<gene>
    <name evidence="1" type="ORF">ACCO45_005141</name>
</gene>